<dbReference type="EMBL" id="ML976750">
    <property type="protein sequence ID" value="KAF1966125.1"/>
    <property type="molecule type" value="Genomic_DNA"/>
</dbReference>
<dbReference type="AlphaFoldDB" id="A0A6A5UMQ8"/>
<name>A0A6A5UMQ8_9PLEO</name>
<evidence type="ECO:0000256" key="1">
    <source>
        <dbReference type="SAM" id="Coils"/>
    </source>
</evidence>
<keyword evidence="1" id="KW-0175">Coiled coil</keyword>
<evidence type="ECO:0000313" key="2">
    <source>
        <dbReference type="EMBL" id="KAF1966125.1"/>
    </source>
</evidence>
<keyword evidence="3" id="KW-1185">Reference proteome</keyword>
<protein>
    <recommendedName>
        <fullName evidence="4">Protein kinase domain-containing protein</fullName>
    </recommendedName>
</protein>
<dbReference type="Proteomes" id="UP000800036">
    <property type="component" value="Unassembled WGS sequence"/>
</dbReference>
<gene>
    <name evidence="2" type="ORF">BU23DRAFT_603712</name>
</gene>
<sequence>MHSGKRRTVFPGTIPPDAHMHYPTMVPLLGQPWGAYKRAWKIGVEKKVTVAYNEDRSETLFTAKTLDAGSEQHRIFAACQGQLKHRNLAPIHEIFASESSFFLISPFYSITLESINACPRFPMEYHLDESDRAHNVPVDDAGKMQGSLPGLQIVAVNYQGNNGSRASVPAANDDSPLMSSPTVWESPLKQTSNLHDPFFNLLPTNKDDLQFKIQKPADALQSDKDKVDSKVLDITQLAAFADAFKDLQARVQEDQLEAEQAKRDAQQANAELHDLRSKLLDSEKGTKDLRKQLDKIMAESAAACERLRYDLSREQTKARGMSQAHEATRSQLEAVQAEKRELERRLATAEQNRASKQKMASLEADLKTTQAENKGMKARIQGLESELQAEKAAFGDYKRKIRNLTADC</sequence>
<evidence type="ECO:0000313" key="3">
    <source>
        <dbReference type="Proteomes" id="UP000800036"/>
    </source>
</evidence>
<feature type="coiled-coil region" evidence="1">
    <location>
        <begin position="244"/>
        <end position="278"/>
    </location>
</feature>
<accession>A0A6A5UMQ8</accession>
<reference evidence="2" key="1">
    <citation type="journal article" date="2020" name="Stud. Mycol.">
        <title>101 Dothideomycetes genomes: a test case for predicting lifestyles and emergence of pathogens.</title>
        <authorList>
            <person name="Haridas S."/>
            <person name="Albert R."/>
            <person name="Binder M."/>
            <person name="Bloem J."/>
            <person name="Labutti K."/>
            <person name="Salamov A."/>
            <person name="Andreopoulos B."/>
            <person name="Baker S."/>
            <person name="Barry K."/>
            <person name="Bills G."/>
            <person name="Bluhm B."/>
            <person name="Cannon C."/>
            <person name="Castanera R."/>
            <person name="Culley D."/>
            <person name="Daum C."/>
            <person name="Ezra D."/>
            <person name="Gonzalez J."/>
            <person name="Henrissat B."/>
            <person name="Kuo A."/>
            <person name="Liang C."/>
            <person name="Lipzen A."/>
            <person name="Lutzoni F."/>
            <person name="Magnuson J."/>
            <person name="Mondo S."/>
            <person name="Nolan M."/>
            <person name="Ohm R."/>
            <person name="Pangilinan J."/>
            <person name="Park H.-J."/>
            <person name="Ramirez L."/>
            <person name="Alfaro M."/>
            <person name="Sun H."/>
            <person name="Tritt A."/>
            <person name="Yoshinaga Y."/>
            <person name="Zwiers L.-H."/>
            <person name="Turgeon B."/>
            <person name="Goodwin S."/>
            <person name="Spatafora J."/>
            <person name="Crous P."/>
            <person name="Grigoriev I."/>
        </authorList>
    </citation>
    <scope>NUCLEOTIDE SEQUENCE</scope>
    <source>
        <strain evidence="2">CBS 107.79</strain>
    </source>
</reference>
<dbReference type="OrthoDB" id="3535570at2759"/>
<organism evidence="2 3">
    <name type="scientific">Bimuria novae-zelandiae CBS 107.79</name>
    <dbReference type="NCBI Taxonomy" id="1447943"/>
    <lineage>
        <taxon>Eukaryota</taxon>
        <taxon>Fungi</taxon>
        <taxon>Dikarya</taxon>
        <taxon>Ascomycota</taxon>
        <taxon>Pezizomycotina</taxon>
        <taxon>Dothideomycetes</taxon>
        <taxon>Pleosporomycetidae</taxon>
        <taxon>Pleosporales</taxon>
        <taxon>Massarineae</taxon>
        <taxon>Didymosphaeriaceae</taxon>
        <taxon>Bimuria</taxon>
    </lineage>
</organism>
<proteinExistence type="predicted"/>
<evidence type="ECO:0008006" key="4">
    <source>
        <dbReference type="Google" id="ProtNLM"/>
    </source>
</evidence>
<feature type="coiled-coil region" evidence="1">
    <location>
        <begin position="325"/>
        <end position="400"/>
    </location>
</feature>